<dbReference type="InterPro" id="IPR036291">
    <property type="entry name" value="NAD(P)-bd_dom_sf"/>
</dbReference>
<keyword evidence="9 13" id="KW-0560">Oxidoreductase</keyword>
<comment type="pathway">
    <text evidence="2 13">Amino-acid biosynthesis; L-methionine biosynthesis via de novo pathway; L-homoserine from L-aspartate: step 3/3.</text>
</comment>
<dbReference type="PIRSF" id="PIRSF000098">
    <property type="entry name" value="Homoser_dehydrog"/>
    <property type="match status" value="1"/>
</dbReference>
<evidence type="ECO:0000256" key="8">
    <source>
        <dbReference type="ARBA" id="ARBA00022857"/>
    </source>
</evidence>
<dbReference type="Gene3D" id="3.30.360.10">
    <property type="entry name" value="Dihydrodipicolinate Reductase, domain 2"/>
    <property type="match status" value="1"/>
</dbReference>
<dbReference type="CDD" id="cd04881">
    <property type="entry name" value="ACT_HSDH-Hom"/>
    <property type="match status" value="1"/>
</dbReference>
<comment type="similarity">
    <text evidence="3 14">Belongs to the homoserine dehydrogenase family.</text>
</comment>
<dbReference type="InterPro" id="IPR005106">
    <property type="entry name" value="Asp/hSer_DH_NAD-bd"/>
</dbReference>
<evidence type="ECO:0000256" key="13">
    <source>
        <dbReference type="RuleBase" id="RU000579"/>
    </source>
</evidence>
<gene>
    <name evidence="16" type="ordered locus">DaAHT2_0885</name>
</gene>
<dbReference type="STRING" id="589865.DaAHT2_0885"/>
<evidence type="ECO:0000256" key="7">
    <source>
        <dbReference type="ARBA" id="ARBA00022697"/>
    </source>
</evidence>
<evidence type="ECO:0000256" key="6">
    <source>
        <dbReference type="ARBA" id="ARBA00022605"/>
    </source>
</evidence>
<dbReference type="AlphaFoldDB" id="D6Z214"/>
<dbReference type="UniPathway" id="UPA00050">
    <property type="reaction ID" value="UER00063"/>
</dbReference>
<dbReference type="Pfam" id="PF01842">
    <property type="entry name" value="ACT"/>
    <property type="match status" value="1"/>
</dbReference>
<dbReference type="FunFam" id="3.30.360.10:FF:000005">
    <property type="entry name" value="Homoserine dehydrogenase"/>
    <property type="match status" value="1"/>
</dbReference>
<dbReference type="InterPro" id="IPR001342">
    <property type="entry name" value="HDH_cat"/>
</dbReference>
<evidence type="ECO:0000256" key="10">
    <source>
        <dbReference type="ARBA" id="ARBA00023167"/>
    </source>
</evidence>
<dbReference type="PROSITE" id="PS01042">
    <property type="entry name" value="HOMOSER_DHGENASE"/>
    <property type="match status" value="1"/>
</dbReference>
<dbReference type="InterPro" id="IPR045865">
    <property type="entry name" value="ACT-like_dom_sf"/>
</dbReference>
<feature type="active site" description="Proton donor" evidence="11">
    <location>
        <position position="204"/>
    </location>
</feature>
<dbReference type="SUPFAM" id="SSF55347">
    <property type="entry name" value="Glyceraldehyde-3-phosphate dehydrogenase-like, C-terminal domain"/>
    <property type="match status" value="1"/>
</dbReference>
<dbReference type="KEGG" id="dak:DaAHT2_0885"/>
<feature type="binding site" evidence="12">
    <location>
        <position position="189"/>
    </location>
    <ligand>
        <name>L-homoserine</name>
        <dbReference type="ChEBI" id="CHEBI:57476"/>
    </ligand>
</feature>
<dbReference type="PANTHER" id="PTHR43331:SF1">
    <property type="entry name" value="HOMOSERINE DEHYDROGENASE"/>
    <property type="match status" value="1"/>
</dbReference>
<dbReference type="eggNOG" id="COG2716">
    <property type="taxonomic scope" value="Bacteria"/>
</dbReference>
<evidence type="ECO:0000256" key="11">
    <source>
        <dbReference type="PIRSR" id="PIRSR000098-1"/>
    </source>
</evidence>
<reference evidence="17" key="1">
    <citation type="submission" date="2010-02" db="EMBL/GenBank/DDBJ databases">
        <title>Complete sequence of Desulfurivibrio alkaliphilus AHT2.</title>
        <authorList>
            <consortium name="US DOE Joint Genome Institute"/>
            <person name="Pitluck S."/>
            <person name="Chertkov O."/>
            <person name="Detter J.C."/>
            <person name="Han C."/>
            <person name="Tapia R."/>
            <person name="Larimer F."/>
            <person name="Land M."/>
            <person name="Hauser L."/>
            <person name="Kyrpides N."/>
            <person name="Mikhailova N."/>
            <person name="Sorokin D.Y."/>
            <person name="Muyzer G."/>
            <person name="Woyke T."/>
        </authorList>
    </citation>
    <scope>NUCLEOTIDE SEQUENCE [LARGE SCALE GENOMIC DNA]</scope>
    <source>
        <strain evidence="17">DSM 19089 / UNIQEM U267 / AHT2</strain>
    </source>
</reference>
<feature type="binding site" evidence="12">
    <location>
        <position position="104"/>
    </location>
    <ligand>
        <name>NADPH</name>
        <dbReference type="ChEBI" id="CHEBI:57783"/>
    </ligand>
</feature>
<evidence type="ECO:0000256" key="3">
    <source>
        <dbReference type="ARBA" id="ARBA00006753"/>
    </source>
</evidence>
<dbReference type="GO" id="GO:0009088">
    <property type="term" value="P:threonine biosynthetic process"/>
    <property type="evidence" value="ECO:0007669"/>
    <property type="project" value="UniProtKB-UniPathway"/>
</dbReference>
<dbReference type="Proteomes" id="UP000001508">
    <property type="component" value="Chromosome"/>
</dbReference>
<dbReference type="InterPro" id="IPR019811">
    <property type="entry name" value="HDH_CS"/>
</dbReference>
<keyword evidence="6 13" id="KW-0028">Amino-acid biosynthesis</keyword>
<dbReference type="GO" id="GO:0050661">
    <property type="term" value="F:NADP binding"/>
    <property type="evidence" value="ECO:0007669"/>
    <property type="project" value="InterPro"/>
</dbReference>
<evidence type="ECO:0000259" key="15">
    <source>
        <dbReference type="PROSITE" id="PS51671"/>
    </source>
</evidence>
<dbReference type="PROSITE" id="PS51671">
    <property type="entry name" value="ACT"/>
    <property type="match status" value="1"/>
</dbReference>
<feature type="domain" description="ACT" evidence="15">
    <location>
        <begin position="354"/>
        <end position="431"/>
    </location>
</feature>
<evidence type="ECO:0000256" key="14">
    <source>
        <dbReference type="RuleBase" id="RU004171"/>
    </source>
</evidence>
<dbReference type="SUPFAM" id="SSF55021">
    <property type="entry name" value="ACT-like"/>
    <property type="match status" value="1"/>
</dbReference>
<dbReference type="Pfam" id="PF00742">
    <property type="entry name" value="Homoserine_dh"/>
    <property type="match status" value="1"/>
</dbReference>
<evidence type="ECO:0000256" key="2">
    <source>
        <dbReference type="ARBA" id="ARBA00005062"/>
    </source>
</evidence>
<evidence type="ECO:0000256" key="4">
    <source>
        <dbReference type="ARBA" id="ARBA00013213"/>
    </source>
</evidence>
<dbReference type="GO" id="GO:0009086">
    <property type="term" value="P:methionine biosynthetic process"/>
    <property type="evidence" value="ECO:0007669"/>
    <property type="project" value="UniProtKB-KW"/>
</dbReference>
<dbReference type="RefSeq" id="WP_013163119.1">
    <property type="nucleotide sequence ID" value="NC_014216.1"/>
</dbReference>
<dbReference type="eggNOG" id="COG0460">
    <property type="taxonomic scope" value="Bacteria"/>
</dbReference>
<evidence type="ECO:0000313" key="17">
    <source>
        <dbReference type="Proteomes" id="UP000001508"/>
    </source>
</evidence>
<organism evidence="16 17">
    <name type="scientific">Desulfurivibrio alkaliphilus (strain DSM 19089 / UNIQEM U267 / AHT2)</name>
    <dbReference type="NCBI Taxonomy" id="589865"/>
    <lineage>
        <taxon>Bacteria</taxon>
        <taxon>Pseudomonadati</taxon>
        <taxon>Thermodesulfobacteriota</taxon>
        <taxon>Desulfobulbia</taxon>
        <taxon>Desulfobulbales</taxon>
        <taxon>Desulfobulbaceae</taxon>
        <taxon>Desulfurivibrio</taxon>
    </lineage>
</organism>
<name>D6Z214_DESAT</name>
<evidence type="ECO:0000256" key="12">
    <source>
        <dbReference type="PIRSR" id="PIRSR000098-2"/>
    </source>
</evidence>
<keyword evidence="8 12" id="KW-0521">NADP</keyword>
<comment type="catalytic activity">
    <reaction evidence="13">
        <text>L-homoserine + NADP(+) = L-aspartate 4-semialdehyde + NADPH + H(+)</text>
        <dbReference type="Rhea" id="RHEA:15761"/>
        <dbReference type="ChEBI" id="CHEBI:15378"/>
        <dbReference type="ChEBI" id="CHEBI:57476"/>
        <dbReference type="ChEBI" id="CHEBI:57783"/>
        <dbReference type="ChEBI" id="CHEBI:58349"/>
        <dbReference type="ChEBI" id="CHEBI:537519"/>
        <dbReference type="EC" id="1.1.1.3"/>
    </reaction>
</comment>
<sequence>MREIRVGLIGFGTVGSGTAEVLRLQRERLQRKTGADVRLHRVADIAIEQLPPEFAEVELTRDADEVVAAPDIDIVVELIGGIEPAKTFILKAIAAGKHVVTANKALISQHGREIFAAAAAANVEVGFEASVGGGIPVIKALKEGLVANRIESIIGIMNGTANYILNRMTDEGLDFNTVLKDAQAHGYAEADPTYDVEGIDTAHKLVILMSMAYGVHLRLDQVSTEGISNIEPVDIEFAREFGYRIKLLAISRNHGDSFEARVHPTMVPNQELLANIGGAFNAIQFTGDMVDDVLLYGQGAGKMPTGSAVVADIVDIARNILNGAINRVPSLSYLPENLREAVITPLASLRCPYYFRVTVQDKPGVLSAITGILGRHGISIQSVLQQGREEKGVVPVMMRAYEAEEEAVRAALKEIDALEVCAAPTVKIRIMEDE</sequence>
<comment type="pathway">
    <text evidence="1 13">Amino-acid biosynthesis; L-threonine biosynthesis; L-threonine from L-aspartate: step 3/5.</text>
</comment>
<evidence type="ECO:0000256" key="5">
    <source>
        <dbReference type="ARBA" id="ARBA00013376"/>
    </source>
</evidence>
<dbReference type="InterPro" id="IPR016204">
    <property type="entry name" value="HDH"/>
</dbReference>
<evidence type="ECO:0000256" key="1">
    <source>
        <dbReference type="ARBA" id="ARBA00005056"/>
    </source>
</evidence>
<dbReference type="OrthoDB" id="9808167at2"/>
<dbReference type="Gene3D" id="3.30.70.260">
    <property type="match status" value="1"/>
</dbReference>
<accession>D6Z214</accession>
<dbReference type="EMBL" id="CP001940">
    <property type="protein sequence ID" value="ADH85589.1"/>
    <property type="molecule type" value="Genomic_DNA"/>
</dbReference>
<dbReference type="InterPro" id="IPR002912">
    <property type="entry name" value="ACT_dom"/>
</dbReference>
<dbReference type="HOGENOM" id="CLU_009116_1_0_7"/>
<keyword evidence="10 13" id="KW-0486">Methionine biosynthesis</keyword>
<dbReference type="Gene3D" id="3.40.50.720">
    <property type="entry name" value="NAD(P)-binding Rossmann-like Domain"/>
    <property type="match status" value="1"/>
</dbReference>
<protein>
    <recommendedName>
        <fullName evidence="5 13">Homoserine dehydrogenase</fullName>
        <ecNumber evidence="4 13">1.1.1.3</ecNumber>
    </recommendedName>
</protein>
<dbReference type="SUPFAM" id="SSF51735">
    <property type="entry name" value="NAD(P)-binding Rossmann-fold domains"/>
    <property type="match status" value="1"/>
</dbReference>
<dbReference type="InParanoid" id="D6Z214"/>
<dbReference type="NCBIfam" id="NF004976">
    <property type="entry name" value="PRK06349.1"/>
    <property type="match status" value="1"/>
</dbReference>
<dbReference type="EC" id="1.1.1.3" evidence="4 13"/>
<dbReference type="PANTHER" id="PTHR43331">
    <property type="entry name" value="HOMOSERINE DEHYDROGENASE"/>
    <property type="match status" value="1"/>
</dbReference>
<dbReference type="GO" id="GO:0004412">
    <property type="term" value="F:homoserine dehydrogenase activity"/>
    <property type="evidence" value="ECO:0007669"/>
    <property type="project" value="UniProtKB-EC"/>
</dbReference>
<dbReference type="UniPathway" id="UPA00051">
    <property type="reaction ID" value="UER00465"/>
</dbReference>
<evidence type="ECO:0000313" key="16">
    <source>
        <dbReference type="EMBL" id="ADH85589.1"/>
    </source>
</evidence>
<evidence type="ECO:0000256" key="9">
    <source>
        <dbReference type="ARBA" id="ARBA00023002"/>
    </source>
</evidence>
<feature type="binding site" evidence="12">
    <location>
        <begin position="9"/>
        <end position="16"/>
    </location>
    <ligand>
        <name>NADP(+)</name>
        <dbReference type="ChEBI" id="CHEBI:58349"/>
    </ligand>
</feature>
<proteinExistence type="inferred from homology"/>
<dbReference type="Pfam" id="PF03447">
    <property type="entry name" value="NAD_binding_3"/>
    <property type="match status" value="1"/>
</dbReference>
<keyword evidence="17" id="KW-1185">Reference proteome</keyword>
<keyword evidence="7 13" id="KW-0791">Threonine biosynthesis</keyword>